<evidence type="ECO:0000256" key="5">
    <source>
        <dbReference type="ARBA" id="ARBA00023136"/>
    </source>
</evidence>
<feature type="transmembrane region" description="Helical" evidence="6">
    <location>
        <begin position="61"/>
        <end position="87"/>
    </location>
</feature>
<protein>
    <submittedName>
        <fullName evidence="7">Threonine/homoserine/homoserine lactone efflux protein</fullName>
    </submittedName>
</protein>
<evidence type="ECO:0000256" key="4">
    <source>
        <dbReference type="ARBA" id="ARBA00022989"/>
    </source>
</evidence>
<dbReference type="EMBL" id="FNRF01000005">
    <property type="protein sequence ID" value="SEA82685.1"/>
    <property type="molecule type" value="Genomic_DNA"/>
</dbReference>
<keyword evidence="5 6" id="KW-0472">Membrane</keyword>
<feature type="transmembrane region" description="Helical" evidence="6">
    <location>
        <begin position="137"/>
        <end position="160"/>
    </location>
</feature>
<feature type="transmembrane region" description="Helical" evidence="6">
    <location>
        <begin position="210"/>
        <end position="235"/>
    </location>
</feature>
<dbReference type="InterPro" id="IPR001123">
    <property type="entry name" value="LeuE-type"/>
</dbReference>
<dbReference type="Pfam" id="PF01810">
    <property type="entry name" value="LysE"/>
    <property type="match status" value="1"/>
</dbReference>
<keyword evidence="2" id="KW-1003">Cell membrane</keyword>
<name>A0A1H4ECB1_XYLRU</name>
<evidence type="ECO:0000256" key="3">
    <source>
        <dbReference type="ARBA" id="ARBA00022692"/>
    </source>
</evidence>
<evidence type="ECO:0000256" key="2">
    <source>
        <dbReference type="ARBA" id="ARBA00022475"/>
    </source>
</evidence>
<organism evidence="7 8">
    <name type="scientific">Xylanibacter ruminicola</name>
    <name type="common">Prevotella ruminicola</name>
    <dbReference type="NCBI Taxonomy" id="839"/>
    <lineage>
        <taxon>Bacteria</taxon>
        <taxon>Pseudomonadati</taxon>
        <taxon>Bacteroidota</taxon>
        <taxon>Bacteroidia</taxon>
        <taxon>Bacteroidales</taxon>
        <taxon>Prevotellaceae</taxon>
        <taxon>Xylanibacter</taxon>
    </lineage>
</organism>
<keyword evidence="3 6" id="KW-0812">Transmembrane</keyword>
<accession>A0A1H4ECB1</accession>
<dbReference type="GO" id="GO:0005886">
    <property type="term" value="C:plasma membrane"/>
    <property type="evidence" value="ECO:0007669"/>
    <property type="project" value="UniProtKB-SubCell"/>
</dbReference>
<dbReference type="Proteomes" id="UP000182257">
    <property type="component" value="Unassembled WGS sequence"/>
</dbReference>
<dbReference type="AlphaFoldDB" id="A0A1H4ECB1"/>
<evidence type="ECO:0000313" key="8">
    <source>
        <dbReference type="Proteomes" id="UP000182257"/>
    </source>
</evidence>
<keyword evidence="4 6" id="KW-1133">Transmembrane helix</keyword>
<feature type="transmembrane region" description="Helical" evidence="6">
    <location>
        <begin position="172"/>
        <end position="190"/>
    </location>
</feature>
<sequence length="238" mass="26819">MTKISRKRKIFRNFAPVMPIHIPINILDFIFKGMLIGVIASAPMGPVGILCVQRTLNKGRWFGFATGMGAAVSDIIYAAFAGYGMSFVMDFITNDQNRFYLQIAGSILLLCFGWYTYQTDPTQKMHQSGKQQGTLWYNTWTAFLVTFSNPLIIFLFLAMYAQFAFVLPNHPFEMIVGFASIVAGAMLWWWGLTWLVDQIRTKFDTNGIKIINKVIGVAVIVGSIIMLLGLTTNLVRLF</sequence>
<reference evidence="7 8" key="1">
    <citation type="submission" date="2016-10" db="EMBL/GenBank/DDBJ databases">
        <authorList>
            <person name="de Groot N.N."/>
        </authorList>
    </citation>
    <scope>NUCLEOTIDE SEQUENCE [LARGE SCALE GENOMIC DNA]</scope>
    <source>
        <strain evidence="7 8">D31d</strain>
    </source>
</reference>
<dbReference type="GO" id="GO:0015171">
    <property type="term" value="F:amino acid transmembrane transporter activity"/>
    <property type="evidence" value="ECO:0007669"/>
    <property type="project" value="TreeGrafter"/>
</dbReference>
<evidence type="ECO:0000313" key="7">
    <source>
        <dbReference type="EMBL" id="SEA82685.1"/>
    </source>
</evidence>
<dbReference type="PANTHER" id="PTHR30086">
    <property type="entry name" value="ARGININE EXPORTER PROTEIN ARGO"/>
    <property type="match status" value="1"/>
</dbReference>
<feature type="transmembrane region" description="Helical" evidence="6">
    <location>
        <begin position="99"/>
        <end position="117"/>
    </location>
</feature>
<comment type="subcellular location">
    <subcellularLocation>
        <location evidence="1">Cell membrane</location>
        <topology evidence="1">Multi-pass membrane protein</topology>
    </subcellularLocation>
</comment>
<evidence type="ECO:0000256" key="6">
    <source>
        <dbReference type="SAM" id="Phobius"/>
    </source>
</evidence>
<dbReference type="PANTHER" id="PTHR30086:SF20">
    <property type="entry name" value="ARGININE EXPORTER PROTEIN ARGO-RELATED"/>
    <property type="match status" value="1"/>
</dbReference>
<proteinExistence type="predicted"/>
<evidence type="ECO:0000256" key="1">
    <source>
        <dbReference type="ARBA" id="ARBA00004651"/>
    </source>
</evidence>
<gene>
    <name evidence="7" type="ORF">SAMN05216462_2718</name>
</gene>